<gene>
    <name evidence="2" type="ORF">EV132_12096</name>
</gene>
<evidence type="ECO:0000313" key="3">
    <source>
        <dbReference type="Proteomes" id="UP000294576"/>
    </source>
</evidence>
<dbReference type="EMBL" id="SMBH01000020">
    <property type="protein sequence ID" value="TCU10599.1"/>
    <property type="molecule type" value="Genomic_DNA"/>
</dbReference>
<name>A0A4R3PTP5_RHISU</name>
<sequence length="55" mass="6497">MIEIELPQKASRRFVLFWKMNEAFEDEYGMDFREFKEPGTMKPAPKNSLRTRGAA</sequence>
<dbReference type="Proteomes" id="UP000294576">
    <property type="component" value="Unassembled WGS sequence"/>
</dbReference>
<evidence type="ECO:0000256" key="1">
    <source>
        <dbReference type="SAM" id="MobiDB-lite"/>
    </source>
</evidence>
<organism evidence="2 3">
    <name type="scientific">Rhizobium sullae</name>
    <name type="common">Rhizobium hedysari</name>
    <dbReference type="NCBI Taxonomy" id="50338"/>
    <lineage>
        <taxon>Bacteria</taxon>
        <taxon>Pseudomonadati</taxon>
        <taxon>Pseudomonadota</taxon>
        <taxon>Alphaproteobacteria</taxon>
        <taxon>Hyphomicrobiales</taxon>
        <taxon>Rhizobiaceae</taxon>
        <taxon>Rhizobium/Agrobacterium group</taxon>
        <taxon>Rhizobium</taxon>
    </lineage>
</organism>
<proteinExistence type="predicted"/>
<dbReference type="RefSeq" id="WP_165928300.1">
    <property type="nucleotide sequence ID" value="NZ_SMBH01000020.1"/>
</dbReference>
<accession>A0A4R3PTP5</accession>
<reference evidence="2 3" key="1">
    <citation type="submission" date="2019-03" db="EMBL/GenBank/DDBJ databases">
        <title>Genomic Encyclopedia of Type Strains, Phase IV (KMG-V): Genome sequencing to study the core and pangenomes of soil and plant-associated prokaryotes.</title>
        <authorList>
            <person name="Whitman W."/>
        </authorList>
    </citation>
    <scope>NUCLEOTIDE SEQUENCE [LARGE SCALE GENOMIC DNA]</scope>
    <source>
        <strain evidence="2 3">Hc14</strain>
    </source>
</reference>
<feature type="region of interest" description="Disordered" evidence="1">
    <location>
        <begin position="36"/>
        <end position="55"/>
    </location>
</feature>
<protein>
    <submittedName>
        <fullName evidence="2">Uncharacterized protein</fullName>
    </submittedName>
</protein>
<evidence type="ECO:0000313" key="2">
    <source>
        <dbReference type="EMBL" id="TCU10599.1"/>
    </source>
</evidence>
<dbReference type="AlphaFoldDB" id="A0A4R3PTP5"/>
<comment type="caution">
    <text evidence="2">The sequence shown here is derived from an EMBL/GenBank/DDBJ whole genome shotgun (WGS) entry which is preliminary data.</text>
</comment>